<keyword evidence="2" id="KW-0472">Membrane</keyword>
<feature type="compositionally biased region" description="Basic and acidic residues" evidence="1">
    <location>
        <begin position="193"/>
        <end position="202"/>
    </location>
</feature>
<protein>
    <recommendedName>
        <fullName evidence="3">DUF8176 domain-containing protein</fullName>
    </recommendedName>
</protein>
<reference evidence="4 5" key="1">
    <citation type="submission" date="2020-10" db="EMBL/GenBank/DDBJ databases">
        <title>Novel species in genus Corynebacterium.</title>
        <authorList>
            <person name="Zhang G."/>
        </authorList>
    </citation>
    <scope>NUCLEOTIDE SEQUENCE [LARGE SCALE GENOMIC DNA]</scope>
    <source>
        <strain evidence="4 5">DSM 45110</strain>
    </source>
</reference>
<keyword evidence="5" id="KW-1185">Reference proteome</keyword>
<accession>A0ABR9ZLR4</accession>
<gene>
    <name evidence="4" type="ORF">IRY30_09855</name>
</gene>
<organism evidence="4 5">
    <name type="scientific">Corynebacterium suicordis DSM 45110</name>
    <dbReference type="NCBI Taxonomy" id="1121369"/>
    <lineage>
        <taxon>Bacteria</taxon>
        <taxon>Bacillati</taxon>
        <taxon>Actinomycetota</taxon>
        <taxon>Actinomycetes</taxon>
        <taxon>Mycobacteriales</taxon>
        <taxon>Corynebacteriaceae</taxon>
        <taxon>Corynebacterium</taxon>
    </lineage>
</organism>
<proteinExistence type="predicted"/>
<evidence type="ECO:0000256" key="2">
    <source>
        <dbReference type="SAM" id="Phobius"/>
    </source>
</evidence>
<sequence>MTKEHDDSGQDLIAWLEGIDGDDENSSVREDETTPVPAEVASSPASEPAHRLTIVEAPDDEPEEYSADDSDDESEDDEDVVEASPDVNSWEDLFAATTPVAAPIEKPKTPRRSKKSKVVSEPVAKPVKTRTARTAPSWLKPAAWATSAVLLTALVIGAVVMGRSMMGEYTEPVAAPETVQLDSHAGETPPTTTRDRTADNLPKDSVTVVSDGCDLAPGQERMPLSQKNLRAAFMSFQQEYAARNSEGVKALISPSNKAWHDQDWKKILDSLPADYSYCTTMPEAFGTTATATTRIHMNGSDAVTTQKITGRADTDGRWFIQKIESNKD</sequence>
<dbReference type="InterPro" id="IPR058489">
    <property type="entry name" value="DUF8176"/>
</dbReference>
<feature type="compositionally biased region" description="Acidic residues" evidence="1">
    <location>
        <begin position="57"/>
        <end position="81"/>
    </location>
</feature>
<feature type="region of interest" description="Disordered" evidence="1">
    <location>
        <begin position="1"/>
        <end position="127"/>
    </location>
</feature>
<feature type="domain" description="DUF8176" evidence="3">
    <location>
        <begin position="230"/>
        <end position="324"/>
    </location>
</feature>
<evidence type="ECO:0000256" key="1">
    <source>
        <dbReference type="SAM" id="MobiDB-lite"/>
    </source>
</evidence>
<evidence type="ECO:0000313" key="5">
    <source>
        <dbReference type="Proteomes" id="UP000635902"/>
    </source>
</evidence>
<feature type="compositionally biased region" description="Low complexity" evidence="1">
    <location>
        <begin position="35"/>
        <end position="47"/>
    </location>
</feature>
<keyword evidence="2" id="KW-1133">Transmembrane helix</keyword>
<feature type="transmembrane region" description="Helical" evidence="2">
    <location>
        <begin position="142"/>
        <end position="161"/>
    </location>
</feature>
<dbReference type="EMBL" id="JADKMY010000004">
    <property type="protein sequence ID" value="MBF4554373.1"/>
    <property type="molecule type" value="Genomic_DNA"/>
</dbReference>
<dbReference type="Pfam" id="PF26527">
    <property type="entry name" value="DUF8176"/>
    <property type="match status" value="1"/>
</dbReference>
<evidence type="ECO:0000313" key="4">
    <source>
        <dbReference type="EMBL" id="MBF4554373.1"/>
    </source>
</evidence>
<keyword evidence="2" id="KW-0812">Transmembrane</keyword>
<dbReference type="RefSeq" id="WP_194557281.1">
    <property type="nucleotide sequence ID" value="NZ_JADKMY010000004.1"/>
</dbReference>
<dbReference type="Proteomes" id="UP000635902">
    <property type="component" value="Unassembled WGS sequence"/>
</dbReference>
<name>A0ABR9ZLR4_9CORY</name>
<evidence type="ECO:0000259" key="3">
    <source>
        <dbReference type="Pfam" id="PF26527"/>
    </source>
</evidence>
<comment type="caution">
    <text evidence="4">The sequence shown here is derived from an EMBL/GenBank/DDBJ whole genome shotgun (WGS) entry which is preliminary data.</text>
</comment>
<feature type="region of interest" description="Disordered" evidence="1">
    <location>
        <begin position="177"/>
        <end position="203"/>
    </location>
</feature>